<dbReference type="Proteomes" id="UP000297647">
    <property type="component" value="Unassembled WGS sequence"/>
</dbReference>
<gene>
    <name evidence="2" type="ORF">E4S40_07365</name>
</gene>
<dbReference type="AlphaFoldDB" id="A0A4Y9QV10"/>
<comment type="caution">
    <text evidence="2">The sequence shown here is derived from an EMBL/GenBank/DDBJ whole genome shotgun (WGS) entry which is preliminary data.</text>
</comment>
<accession>A0A4Y9QV10</accession>
<reference evidence="2 3" key="1">
    <citation type="submission" date="2019-03" db="EMBL/GenBank/DDBJ databases">
        <title>Algoriphagus sp. nov, a new strain isolated from root system soil of mangrove plant Kandelia.</title>
        <authorList>
            <person name="Yin Q."/>
            <person name="Wang K."/>
            <person name="Song Z."/>
        </authorList>
    </citation>
    <scope>NUCLEOTIDE SEQUENCE [LARGE SCALE GENOMIC DNA]</scope>
    <source>
        <strain evidence="2 3">XY-J91</strain>
    </source>
</reference>
<dbReference type="EMBL" id="SPSB01000002">
    <property type="protein sequence ID" value="TFV96037.1"/>
    <property type="molecule type" value="Genomic_DNA"/>
</dbReference>
<organism evidence="2 3">
    <name type="scientific">Algoriphagus kandeliae</name>
    <dbReference type="NCBI Taxonomy" id="2562278"/>
    <lineage>
        <taxon>Bacteria</taxon>
        <taxon>Pseudomonadati</taxon>
        <taxon>Bacteroidota</taxon>
        <taxon>Cytophagia</taxon>
        <taxon>Cytophagales</taxon>
        <taxon>Cyclobacteriaceae</taxon>
        <taxon>Algoriphagus</taxon>
    </lineage>
</organism>
<dbReference type="Gene3D" id="2.40.128.110">
    <property type="entry name" value="Lipid/polyisoprenoid-binding, YceI-like"/>
    <property type="match status" value="1"/>
</dbReference>
<name>A0A4Y9QV10_9BACT</name>
<dbReference type="PANTHER" id="PTHR34406:SF1">
    <property type="entry name" value="PROTEIN YCEI"/>
    <property type="match status" value="1"/>
</dbReference>
<sequence length="200" mass="21767">MRIKPFNLMKKLSALSVILALLWVANLSTVLAQQTFSVSNVAEMKVSGTSTLHDWDMVAENGVAGQAVMKVEDGKIAEIQSLNFALETKALKSGKSSMDKNAYEAINADDFPKITFQLTQVEQLTESTVKAKGKLNIGGNSRDIVLNVNYSVKGNSVVFSGKQDITFEQFSLEPPTAVFGTIKTGNELSLSFNTTYSMKN</sequence>
<evidence type="ECO:0000313" key="3">
    <source>
        <dbReference type="Proteomes" id="UP000297647"/>
    </source>
</evidence>
<protein>
    <submittedName>
        <fullName evidence="2">YceI family protein</fullName>
    </submittedName>
</protein>
<dbReference type="InterPro" id="IPR036761">
    <property type="entry name" value="TTHA0802/YceI-like_sf"/>
</dbReference>
<dbReference type="PANTHER" id="PTHR34406">
    <property type="entry name" value="PROTEIN YCEI"/>
    <property type="match status" value="1"/>
</dbReference>
<dbReference type="Pfam" id="PF04264">
    <property type="entry name" value="YceI"/>
    <property type="match status" value="1"/>
</dbReference>
<keyword evidence="3" id="KW-1185">Reference proteome</keyword>
<feature type="domain" description="Lipid/polyisoprenoid-binding YceI-like" evidence="1">
    <location>
        <begin position="66"/>
        <end position="194"/>
    </location>
</feature>
<evidence type="ECO:0000313" key="2">
    <source>
        <dbReference type="EMBL" id="TFV96037.1"/>
    </source>
</evidence>
<dbReference type="SUPFAM" id="SSF101874">
    <property type="entry name" value="YceI-like"/>
    <property type="match status" value="1"/>
</dbReference>
<evidence type="ECO:0000259" key="1">
    <source>
        <dbReference type="Pfam" id="PF04264"/>
    </source>
</evidence>
<dbReference type="InterPro" id="IPR007372">
    <property type="entry name" value="Lipid/polyisoprenoid-bd_YceI"/>
</dbReference>
<proteinExistence type="predicted"/>